<evidence type="ECO:0000256" key="6">
    <source>
        <dbReference type="ARBA" id="ARBA00023014"/>
    </source>
</evidence>
<dbReference type="InterPro" id="IPR050377">
    <property type="entry name" value="Radical_SAM_PqqE_MftC-like"/>
</dbReference>
<dbReference type="EMBL" id="CP036287">
    <property type="protein sequence ID" value="QDU67946.1"/>
    <property type="molecule type" value="Genomic_DNA"/>
</dbReference>
<dbReference type="AlphaFoldDB" id="A0A518BLX4"/>
<dbReference type="Gene3D" id="3.20.20.70">
    <property type="entry name" value="Aldolase class I"/>
    <property type="match status" value="1"/>
</dbReference>
<evidence type="ECO:0000256" key="1">
    <source>
        <dbReference type="ARBA" id="ARBA00001966"/>
    </source>
</evidence>
<dbReference type="SFLD" id="SFLDS00029">
    <property type="entry name" value="Radical_SAM"/>
    <property type="match status" value="1"/>
</dbReference>
<keyword evidence="6" id="KW-0411">Iron-sulfur</keyword>
<feature type="region of interest" description="Disordered" evidence="7">
    <location>
        <begin position="1"/>
        <end position="35"/>
    </location>
</feature>
<dbReference type="SFLD" id="SFLDG01387">
    <property type="entry name" value="BtrN-like_SPASM_domain_contain"/>
    <property type="match status" value="1"/>
</dbReference>
<feature type="domain" description="Radical SAM core" evidence="8">
    <location>
        <begin position="57"/>
        <end position="284"/>
    </location>
</feature>
<dbReference type="InterPro" id="IPR034391">
    <property type="entry name" value="AdoMet-like_SPASM_containing"/>
</dbReference>
<dbReference type="KEGG" id="pbap:Pla133_30370"/>
<dbReference type="InterPro" id="IPR007197">
    <property type="entry name" value="rSAM"/>
</dbReference>
<comment type="cofactor">
    <cofactor evidence="1">
        <name>[4Fe-4S] cluster</name>
        <dbReference type="ChEBI" id="CHEBI:49883"/>
    </cofactor>
</comment>
<dbReference type="GO" id="GO:0016491">
    <property type="term" value="F:oxidoreductase activity"/>
    <property type="evidence" value="ECO:0007669"/>
    <property type="project" value="UniProtKB-KW"/>
</dbReference>
<evidence type="ECO:0000256" key="5">
    <source>
        <dbReference type="ARBA" id="ARBA00023004"/>
    </source>
</evidence>
<dbReference type="InterPro" id="IPR013785">
    <property type="entry name" value="Aldolase_TIM"/>
</dbReference>
<evidence type="ECO:0000256" key="7">
    <source>
        <dbReference type="SAM" id="MobiDB-lite"/>
    </source>
</evidence>
<dbReference type="InterPro" id="IPR006638">
    <property type="entry name" value="Elp3/MiaA/NifB-like_rSAM"/>
</dbReference>
<dbReference type="EC" id="1.1.99.38" evidence="9"/>
<evidence type="ECO:0000313" key="9">
    <source>
        <dbReference type="EMBL" id="QDU67946.1"/>
    </source>
</evidence>
<dbReference type="Proteomes" id="UP000316921">
    <property type="component" value="Chromosome"/>
</dbReference>
<dbReference type="Pfam" id="PF04055">
    <property type="entry name" value="Radical_SAM"/>
    <property type="match status" value="1"/>
</dbReference>
<organism evidence="9 10">
    <name type="scientific">Engelhardtia mirabilis</name>
    <dbReference type="NCBI Taxonomy" id="2528011"/>
    <lineage>
        <taxon>Bacteria</taxon>
        <taxon>Pseudomonadati</taxon>
        <taxon>Planctomycetota</taxon>
        <taxon>Planctomycetia</taxon>
        <taxon>Planctomycetia incertae sedis</taxon>
        <taxon>Engelhardtia</taxon>
    </lineage>
</organism>
<dbReference type="InterPro" id="IPR023885">
    <property type="entry name" value="4Fe4S-binding_SPASM_dom"/>
</dbReference>
<dbReference type="PANTHER" id="PTHR11228">
    <property type="entry name" value="RADICAL SAM DOMAIN PROTEIN"/>
    <property type="match status" value="1"/>
</dbReference>
<evidence type="ECO:0000259" key="8">
    <source>
        <dbReference type="PROSITE" id="PS51918"/>
    </source>
</evidence>
<accession>A0A518BLX4</accession>
<dbReference type="PANTHER" id="PTHR11228:SF7">
    <property type="entry name" value="PQQA PEPTIDE CYCLASE"/>
    <property type="match status" value="1"/>
</dbReference>
<sequence>MEDRDTTSPSSQELPLHPSQDQPALGGSPSELDLPPHLVGASQEAIWEWVRETGTNPLPVRALQIETTSICNFRCQSCPLSLDGYDRPTEHLCLAEFNRILDAFPGVEKVELQGLGEVFLNPELFALVRAARERGIEVHTYSNASKVTAEAAFGLIESGLALINFSMDGADAETFRSLRKGGQLRVYKRCVSNLLAARRALGSTTPSIGVMSVLSKRNLKQVPELLAIAEELGVDAITFTKLNGSHVAGQEVLELDEADREWLRSLPPYDGPLQVHWGFEPWTKEQRMDCYWPRHMAYVTVEGDVTPCCNFFDSRELNLGNVHEKTGREIWNDVPYRQFRKDLLAGDLHEKCKRC</sequence>
<keyword evidence="2" id="KW-0004">4Fe-4S</keyword>
<dbReference type="GO" id="GO:0046872">
    <property type="term" value="F:metal ion binding"/>
    <property type="evidence" value="ECO:0007669"/>
    <property type="project" value="UniProtKB-KW"/>
</dbReference>
<name>A0A518BLX4_9BACT</name>
<protein>
    <submittedName>
        <fullName evidence="9">S-adenosyl-L-methionine-dependent 2-deoxy-scyllo-inosamine dehydrogenase</fullName>
        <ecNumber evidence="9">1.1.99.38</ecNumber>
    </submittedName>
</protein>
<keyword evidence="9" id="KW-0560">Oxidoreductase</keyword>
<dbReference type="CDD" id="cd21109">
    <property type="entry name" value="SPASM"/>
    <property type="match status" value="1"/>
</dbReference>
<reference evidence="9 10" key="1">
    <citation type="submission" date="2019-02" db="EMBL/GenBank/DDBJ databases">
        <title>Deep-cultivation of Planctomycetes and their phenomic and genomic characterization uncovers novel biology.</title>
        <authorList>
            <person name="Wiegand S."/>
            <person name="Jogler M."/>
            <person name="Boedeker C."/>
            <person name="Pinto D."/>
            <person name="Vollmers J."/>
            <person name="Rivas-Marin E."/>
            <person name="Kohn T."/>
            <person name="Peeters S.H."/>
            <person name="Heuer A."/>
            <person name="Rast P."/>
            <person name="Oberbeckmann S."/>
            <person name="Bunk B."/>
            <person name="Jeske O."/>
            <person name="Meyerdierks A."/>
            <person name="Storesund J.E."/>
            <person name="Kallscheuer N."/>
            <person name="Luecker S."/>
            <person name="Lage O.M."/>
            <person name="Pohl T."/>
            <person name="Merkel B.J."/>
            <person name="Hornburger P."/>
            <person name="Mueller R.-W."/>
            <person name="Bruemmer F."/>
            <person name="Labrenz M."/>
            <person name="Spormann A.M."/>
            <person name="Op den Camp H."/>
            <person name="Overmann J."/>
            <person name="Amann R."/>
            <person name="Jetten M.S.M."/>
            <person name="Mascher T."/>
            <person name="Medema M.H."/>
            <person name="Devos D.P."/>
            <person name="Kaster A.-K."/>
            <person name="Ovreas L."/>
            <person name="Rohde M."/>
            <person name="Galperin M.Y."/>
            <person name="Jogler C."/>
        </authorList>
    </citation>
    <scope>NUCLEOTIDE SEQUENCE [LARGE SCALE GENOMIC DNA]</scope>
    <source>
        <strain evidence="9 10">Pla133</strain>
    </source>
</reference>
<keyword evidence="4" id="KW-0479">Metal-binding</keyword>
<keyword evidence="3" id="KW-0949">S-adenosyl-L-methionine</keyword>
<dbReference type="SMART" id="SM00729">
    <property type="entry name" value="Elp3"/>
    <property type="match status" value="1"/>
</dbReference>
<dbReference type="RefSeq" id="WP_145066547.1">
    <property type="nucleotide sequence ID" value="NZ_CP036287.1"/>
</dbReference>
<evidence type="ECO:0000256" key="4">
    <source>
        <dbReference type="ARBA" id="ARBA00022723"/>
    </source>
</evidence>
<dbReference type="PROSITE" id="PS51918">
    <property type="entry name" value="RADICAL_SAM"/>
    <property type="match status" value="1"/>
</dbReference>
<gene>
    <name evidence="9" type="primary">btrN_2</name>
    <name evidence="9" type="ORF">Pla133_30370</name>
</gene>
<evidence type="ECO:0000313" key="10">
    <source>
        <dbReference type="Proteomes" id="UP000316921"/>
    </source>
</evidence>
<evidence type="ECO:0000256" key="3">
    <source>
        <dbReference type="ARBA" id="ARBA00022691"/>
    </source>
</evidence>
<evidence type="ECO:0000256" key="2">
    <source>
        <dbReference type="ARBA" id="ARBA00022485"/>
    </source>
</evidence>
<dbReference type="Pfam" id="PF13186">
    <property type="entry name" value="SPASM"/>
    <property type="match status" value="1"/>
</dbReference>
<dbReference type="InterPro" id="IPR058240">
    <property type="entry name" value="rSAM_sf"/>
</dbReference>
<keyword evidence="10" id="KW-1185">Reference proteome</keyword>
<dbReference type="GO" id="GO:0051536">
    <property type="term" value="F:iron-sulfur cluster binding"/>
    <property type="evidence" value="ECO:0007669"/>
    <property type="project" value="UniProtKB-KW"/>
</dbReference>
<dbReference type="SFLD" id="SFLDG01067">
    <property type="entry name" value="SPASM/twitch_domain_containing"/>
    <property type="match status" value="1"/>
</dbReference>
<proteinExistence type="predicted"/>
<dbReference type="CDD" id="cd01335">
    <property type="entry name" value="Radical_SAM"/>
    <property type="match status" value="1"/>
</dbReference>
<dbReference type="SUPFAM" id="SSF102114">
    <property type="entry name" value="Radical SAM enzymes"/>
    <property type="match status" value="1"/>
</dbReference>
<keyword evidence="5" id="KW-0408">Iron</keyword>